<dbReference type="Proteomes" id="UP001226867">
    <property type="component" value="Unassembled WGS sequence"/>
</dbReference>
<reference evidence="3 4" key="1">
    <citation type="submission" date="2023-07" db="EMBL/GenBank/DDBJ databases">
        <title>Sorghum-associated microbial communities from plants grown in Nebraska, USA.</title>
        <authorList>
            <person name="Schachtman D."/>
        </authorList>
    </citation>
    <scope>NUCLEOTIDE SEQUENCE [LARGE SCALE GENOMIC DNA]</scope>
    <source>
        <strain evidence="3 4">DS1607</strain>
    </source>
</reference>
<dbReference type="RefSeq" id="WP_307688441.1">
    <property type="nucleotide sequence ID" value="NZ_JAUSRO010000002.1"/>
</dbReference>
<dbReference type="PROSITE" id="PS51257">
    <property type="entry name" value="PROKAR_LIPOPROTEIN"/>
    <property type="match status" value="1"/>
</dbReference>
<name>A0ABT9S309_9BURK</name>
<dbReference type="SUPFAM" id="SSF49503">
    <property type="entry name" value="Cupredoxins"/>
    <property type="match status" value="1"/>
</dbReference>
<evidence type="ECO:0000256" key="1">
    <source>
        <dbReference type="ARBA" id="ARBA00004418"/>
    </source>
</evidence>
<dbReference type="Gene3D" id="2.60.40.420">
    <property type="entry name" value="Cupredoxins - blue copper proteins"/>
    <property type="match status" value="1"/>
</dbReference>
<evidence type="ECO:0000256" key="2">
    <source>
        <dbReference type="SAM" id="SignalP"/>
    </source>
</evidence>
<dbReference type="InterPro" id="IPR008972">
    <property type="entry name" value="Cupredoxin"/>
</dbReference>
<feature type="signal peptide" evidence="2">
    <location>
        <begin position="1"/>
        <end position="26"/>
    </location>
</feature>
<organism evidence="3 4">
    <name type="scientific">Variovorax ginsengisoli</name>
    <dbReference type="NCBI Taxonomy" id="363844"/>
    <lineage>
        <taxon>Bacteria</taxon>
        <taxon>Pseudomonadati</taxon>
        <taxon>Pseudomonadota</taxon>
        <taxon>Betaproteobacteria</taxon>
        <taxon>Burkholderiales</taxon>
        <taxon>Comamonadaceae</taxon>
        <taxon>Variovorax</taxon>
    </lineage>
</organism>
<accession>A0ABT9S309</accession>
<feature type="chain" id="PRO_5045842169" evidence="2">
    <location>
        <begin position="27"/>
        <end position="73"/>
    </location>
</feature>
<proteinExistence type="predicted"/>
<keyword evidence="2" id="KW-0732">Signal</keyword>
<protein>
    <submittedName>
        <fullName evidence="3">Plastocyanin</fullName>
    </submittedName>
</protein>
<evidence type="ECO:0000313" key="3">
    <source>
        <dbReference type="EMBL" id="MDP9898309.1"/>
    </source>
</evidence>
<keyword evidence="4" id="KW-1185">Reference proteome</keyword>
<evidence type="ECO:0000313" key="4">
    <source>
        <dbReference type="Proteomes" id="UP001226867"/>
    </source>
</evidence>
<gene>
    <name evidence="3" type="ORF">J2W36_000544</name>
</gene>
<dbReference type="EMBL" id="JAUSRO010000002">
    <property type="protein sequence ID" value="MDP9898309.1"/>
    <property type="molecule type" value="Genomic_DNA"/>
</dbReference>
<comment type="caution">
    <text evidence="3">The sequence shown here is derived from an EMBL/GenBank/DDBJ whole genome shotgun (WGS) entry which is preliminary data.</text>
</comment>
<sequence length="73" mass="7457">MKTLHSTLFIAAVLACASTFASSQHAGGHDHADATEDPNMVTLAAGKVDFACLQPGHYDAGMKGVVSVAKASK</sequence>
<comment type="subcellular location">
    <subcellularLocation>
        <location evidence="1">Periplasm</location>
    </subcellularLocation>
</comment>